<gene>
    <name evidence="2" type="ORF">TIFTF001_002558</name>
</gene>
<dbReference type="Pfam" id="PF14009">
    <property type="entry name" value="PADRE"/>
    <property type="match status" value="1"/>
</dbReference>
<proteinExistence type="predicted"/>
<evidence type="ECO:0000313" key="3">
    <source>
        <dbReference type="Proteomes" id="UP001187192"/>
    </source>
</evidence>
<evidence type="ECO:0000256" key="1">
    <source>
        <dbReference type="SAM" id="MobiDB-lite"/>
    </source>
</evidence>
<keyword evidence="3" id="KW-1185">Reference proteome</keyword>
<dbReference type="EMBL" id="BTGU01000002">
    <property type="protein sequence ID" value="GMN29775.1"/>
    <property type="molecule type" value="Genomic_DNA"/>
</dbReference>
<feature type="region of interest" description="Disordered" evidence="1">
    <location>
        <begin position="1"/>
        <end position="27"/>
    </location>
</feature>
<feature type="compositionally biased region" description="Low complexity" evidence="1">
    <location>
        <begin position="1"/>
        <end position="10"/>
    </location>
</feature>
<protein>
    <submittedName>
        <fullName evidence="2">Uncharacterized protein</fullName>
    </submittedName>
</protein>
<dbReference type="InterPro" id="IPR025322">
    <property type="entry name" value="PADRE_dom"/>
</dbReference>
<evidence type="ECO:0000313" key="2">
    <source>
        <dbReference type="EMBL" id="GMN29775.1"/>
    </source>
</evidence>
<dbReference type="Proteomes" id="UP001187192">
    <property type="component" value="Unassembled WGS sequence"/>
</dbReference>
<comment type="caution">
    <text evidence="2">The sequence shown here is derived from an EMBL/GenBank/DDBJ whole genome shotgun (WGS) entry which is preliminary data.</text>
</comment>
<accession>A0AA87ZDP2</accession>
<dbReference type="AlphaFoldDB" id="A0AA87ZDP2"/>
<reference evidence="2" key="1">
    <citation type="submission" date="2023-07" db="EMBL/GenBank/DDBJ databases">
        <title>draft genome sequence of fig (Ficus carica).</title>
        <authorList>
            <person name="Takahashi T."/>
            <person name="Nishimura K."/>
        </authorList>
    </citation>
    <scope>NUCLEOTIDE SEQUENCE</scope>
</reference>
<name>A0AA87ZDP2_FICCA</name>
<dbReference type="PANTHER" id="PTHR33052">
    <property type="entry name" value="DUF4228 DOMAIN PROTEIN-RELATED"/>
    <property type="match status" value="1"/>
</dbReference>
<feature type="compositionally biased region" description="Basic and acidic residues" evidence="1">
    <location>
        <begin position="12"/>
        <end position="27"/>
    </location>
</feature>
<organism evidence="2 3">
    <name type="scientific">Ficus carica</name>
    <name type="common">Common fig</name>
    <dbReference type="NCBI Taxonomy" id="3494"/>
    <lineage>
        <taxon>Eukaryota</taxon>
        <taxon>Viridiplantae</taxon>
        <taxon>Streptophyta</taxon>
        <taxon>Embryophyta</taxon>
        <taxon>Tracheophyta</taxon>
        <taxon>Spermatophyta</taxon>
        <taxon>Magnoliopsida</taxon>
        <taxon>eudicotyledons</taxon>
        <taxon>Gunneridae</taxon>
        <taxon>Pentapetalae</taxon>
        <taxon>rosids</taxon>
        <taxon>fabids</taxon>
        <taxon>Rosales</taxon>
        <taxon>Moraceae</taxon>
        <taxon>Ficeae</taxon>
        <taxon>Ficus</taxon>
    </lineage>
</organism>
<sequence length="137" mass="14911">MGICASTPTPRSRRDEREPSSITERIRRLSNSGKVIHAVDGRLSEYKAPTKAKQVTSKYPNCFLGSSETMSVGTCVPRVPDEEDLQPGQIYFLLPESQAQCPLSLPDLCSLAIKANSALAKSGVDFSSTNLKLTPLR</sequence>